<evidence type="ECO:0000313" key="3">
    <source>
        <dbReference type="WBParaSite" id="BTMF_0000796701-mRNA-1"/>
    </source>
</evidence>
<dbReference type="AlphaFoldDB" id="A0A0R3QK61"/>
<dbReference type="EMBL" id="UZAG01015485">
    <property type="protein sequence ID" value="VDO20768.1"/>
    <property type="molecule type" value="Genomic_DNA"/>
</dbReference>
<evidence type="ECO:0000313" key="1">
    <source>
        <dbReference type="EMBL" id="VDO20768.1"/>
    </source>
</evidence>
<accession>A0A0R3QK61</accession>
<evidence type="ECO:0000313" key="2">
    <source>
        <dbReference type="Proteomes" id="UP000280834"/>
    </source>
</evidence>
<name>A0A0R3QK61_9BILA</name>
<sequence length="136" mass="15512">MERLVIRSNSLIFSSTRGRKTATVLMFKKPLTCFVTDYYIKVEMEGKILSKKALLSTFIIVGLPNITHNIVHKCTIITRRVQSICSKLWMLTISKKVKVGELPIDPDSIIALALYTVLDTYVIVNNIVRRSVRNQK</sequence>
<protein>
    <submittedName>
        <fullName evidence="3">Transmembrane protein</fullName>
    </submittedName>
</protein>
<organism evidence="3">
    <name type="scientific">Brugia timori</name>
    <dbReference type="NCBI Taxonomy" id="42155"/>
    <lineage>
        <taxon>Eukaryota</taxon>
        <taxon>Metazoa</taxon>
        <taxon>Ecdysozoa</taxon>
        <taxon>Nematoda</taxon>
        <taxon>Chromadorea</taxon>
        <taxon>Rhabditida</taxon>
        <taxon>Spirurina</taxon>
        <taxon>Spiruromorpha</taxon>
        <taxon>Filarioidea</taxon>
        <taxon>Onchocercidae</taxon>
        <taxon>Brugia</taxon>
    </lineage>
</organism>
<proteinExistence type="predicted"/>
<reference evidence="3" key="1">
    <citation type="submission" date="2017-02" db="UniProtKB">
        <authorList>
            <consortium name="WormBaseParasite"/>
        </authorList>
    </citation>
    <scope>IDENTIFICATION</scope>
</reference>
<dbReference type="WBParaSite" id="BTMF_0000796701-mRNA-1">
    <property type="protein sequence ID" value="BTMF_0000796701-mRNA-1"/>
    <property type="gene ID" value="BTMF_0000796701"/>
</dbReference>
<gene>
    <name evidence="1" type="ORF">BTMF_LOCUS6066</name>
</gene>
<keyword evidence="2" id="KW-1185">Reference proteome</keyword>
<reference evidence="1 2" key="2">
    <citation type="submission" date="2018-11" db="EMBL/GenBank/DDBJ databases">
        <authorList>
            <consortium name="Pathogen Informatics"/>
        </authorList>
    </citation>
    <scope>NUCLEOTIDE SEQUENCE [LARGE SCALE GENOMIC DNA]</scope>
</reference>
<dbReference type="Proteomes" id="UP000280834">
    <property type="component" value="Unassembled WGS sequence"/>
</dbReference>